<dbReference type="AlphaFoldDB" id="A0A1J5P4E9"/>
<comment type="caution">
    <text evidence="2">The sequence shown here is derived from an EMBL/GenBank/DDBJ whole genome shotgun (WGS) entry which is preliminary data.</text>
</comment>
<protein>
    <submittedName>
        <fullName evidence="2">Uncharacterized protein</fullName>
    </submittedName>
</protein>
<dbReference type="EMBL" id="MLJW01006874">
    <property type="protein sequence ID" value="OIQ66046.1"/>
    <property type="molecule type" value="Genomic_DNA"/>
</dbReference>
<reference evidence="2" key="1">
    <citation type="submission" date="2016-10" db="EMBL/GenBank/DDBJ databases">
        <title>Sequence of Gallionella enrichment culture.</title>
        <authorList>
            <person name="Poehlein A."/>
            <person name="Muehling M."/>
            <person name="Daniel R."/>
        </authorList>
    </citation>
    <scope>NUCLEOTIDE SEQUENCE</scope>
</reference>
<organism evidence="2">
    <name type="scientific">mine drainage metagenome</name>
    <dbReference type="NCBI Taxonomy" id="410659"/>
    <lineage>
        <taxon>unclassified sequences</taxon>
        <taxon>metagenomes</taxon>
        <taxon>ecological metagenomes</taxon>
    </lineage>
</organism>
<gene>
    <name evidence="2" type="ORF">GALL_523890</name>
</gene>
<evidence type="ECO:0000256" key="1">
    <source>
        <dbReference type="SAM" id="MobiDB-lite"/>
    </source>
</evidence>
<proteinExistence type="predicted"/>
<accession>A0A1J5P4E9</accession>
<sequence length="165" mass="18373">MARISHEVGAHLLDPTQRRLVVEGHQHAFIAAAEQGRYRHRSDDQLHPAIDRHVVEIGRATGFRGRNGFAERGDDLGRTQGELGELILAQCRRQLCRGGIEVNDTAGTVQQYRRIRHAGDDGVDCRGFDRADTADIFTRRRDIVQPPRNQRGRGNAGKNGGGAHR</sequence>
<name>A0A1J5P4E9_9ZZZZ</name>
<evidence type="ECO:0000313" key="2">
    <source>
        <dbReference type="EMBL" id="OIQ66046.1"/>
    </source>
</evidence>
<feature type="region of interest" description="Disordered" evidence="1">
    <location>
        <begin position="139"/>
        <end position="165"/>
    </location>
</feature>
<feature type="compositionally biased region" description="Gly residues" evidence="1">
    <location>
        <begin position="154"/>
        <end position="165"/>
    </location>
</feature>